<dbReference type="KEGG" id="mdr:MDOR_26630"/>
<comment type="similarity">
    <text evidence="1">Belongs to the Rv1128c/1148c/1588c/1702c/1945/3466 family.</text>
</comment>
<name>A0A7I7VT70_9MYCO</name>
<dbReference type="Pfam" id="PF02720">
    <property type="entry name" value="DUF222"/>
    <property type="match status" value="1"/>
</dbReference>
<proteinExistence type="inferred from homology"/>
<organism evidence="4 5">
    <name type="scientific">Mycolicibacterium doricum</name>
    <dbReference type="NCBI Taxonomy" id="126673"/>
    <lineage>
        <taxon>Bacteria</taxon>
        <taxon>Bacillati</taxon>
        <taxon>Actinomycetota</taxon>
        <taxon>Actinomycetes</taxon>
        <taxon>Mycobacteriales</taxon>
        <taxon>Mycobacteriaceae</taxon>
        <taxon>Mycolicibacterium</taxon>
    </lineage>
</organism>
<dbReference type="InterPro" id="IPR003870">
    <property type="entry name" value="DUF222"/>
</dbReference>
<evidence type="ECO:0000313" key="4">
    <source>
        <dbReference type="EMBL" id="BBZ08494.1"/>
    </source>
</evidence>
<gene>
    <name evidence="4" type="ORF">MDOR_26630</name>
</gene>
<sequence>MDGDFHGAVDRLLAAVTDLQTAPIDDLPHRQLLAELDRIKHAVWAVPSVEHRLTGRLIAEADPHRLGATSLREVLANHLRITQKDATQRLTDATQLGPRYTLTGERVQTDLAHTADAVARGVIGVAHVRIIQDFVKRLPTWVSFARRDDYEHDLVTHAQTLVPEDFRKVAETLLAHIDQDGAEPDYPTQQRRRTVTVGRQQADGMSHLDGWIDPEFRAFLDVVLAKHAAPGANLPHHDTHHDTYHDTHHDTHDAAHHDTHDAARTGRDHRTAGQRHHDAIKTVLRDTVASGRLGQVAGVPATIVASTTLSELEHAAGWAHTGGGNRLPLRDLIRMAATSRHYLAVFDDHTEEILYLGRAKRTATTAQRLALFARDKGCTHPHCTAPFYWTQAHHAHDYRTGGRTDIDNLTLACQPANLMIDKTGWMGCPAFSGLRISHPFTLRAVNSCTRCGPRAVSDSRVRNEFCVDCRTIRCSVQYLPSPPSGSGTPCGGPAHSSNSRKTIPRAHYPNIPRCGPPIAAARTP</sequence>
<evidence type="ECO:0000313" key="5">
    <source>
        <dbReference type="Proteomes" id="UP000467201"/>
    </source>
</evidence>
<dbReference type="InterPro" id="IPR002711">
    <property type="entry name" value="HNH"/>
</dbReference>
<feature type="region of interest" description="Disordered" evidence="2">
    <location>
        <begin position="482"/>
        <end position="524"/>
    </location>
</feature>
<evidence type="ECO:0000256" key="1">
    <source>
        <dbReference type="ARBA" id="ARBA00023450"/>
    </source>
</evidence>
<dbReference type="GO" id="GO:0003676">
    <property type="term" value="F:nucleic acid binding"/>
    <property type="evidence" value="ECO:0007669"/>
    <property type="project" value="InterPro"/>
</dbReference>
<protein>
    <recommendedName>
        <fullName evidence="3">HNH nuclease domain-containing protein</fullName>
    </recommendedName>
</protein>
<dbReference type="InterPro" id="IPR003615">
    <property type="entry name" value="HNH_nuc"/>
</dbReference>
<reference evidence="4 5" key="1">
    <citation type="journal article" date="2019" name="Emerg. Microbes Infect.">
        <title>Comprehensive subspecies identification of 175 nontuberculous mycobacteria species based on 7547 genomic profiles.</title>
        <authorList>
            <person name="Matsumoto Y."/>
            <person name="Kinjo T."/>
            <person name="Motooka D."/>
            <person name="Nabeya D."/>
            <person name="Jung N."/>
            <person name="Uechi K."/>
            <person name="Horii T."/>
            <person name="Iida T."/>
            <person name="Fujita J."/>
            <person name="Nakamura S."/>
        </authorList>
    </citation>
    <scope>NUCLEOTIDE SEQUENCE [LARGE SCALE GENOMIC DNA]</scope>
    <source>
        <strain evidence="4 5">JCM 12405</strain>
    </source>
</reference>
<dbReference type="Proteomes" id="UP000467201">
    <property type="component" value="Chromosome"/>
</dbReference>
<evidence type="ECO:0000256" key="2">
    <source>
        <dbReference type="SAM" id="MobiDB-lite"/>
    </source>
</evidence>
<dbReference type="CDD" id="cd00085">
    <property type="entry name" value="HNHc"/>
    <property type="match status" value="1"/>
</dbReference>
<feature type="compositionally biased region" description="Low complexity" evidence="2">
    <location>
        <begin position="484"/>
        <end position="493"/>
    </location>
</feature>
<dbReference type="EMBL" id="AP022605">
    <property type="protein sequence ID" value="BBZ08494.1"/>
    <property type="molecule type" value="Genomic_DNA"/>
</dbReference>
<dbReference type="Pfam" id="PF01844">
    <property type="entry name" value="HNH"/>
    <property type="match status" value="1"/>
</dbReference>
<evidence type="ECO:0000259" key="3">
    <source>
        <dbReference type="SMART" id="SM00507"/>
    </source>
</evidence>
<accession>A0A7I7VT70</accession>
<dbReference type="AlphaFoldDB" id="A0A7I7VT70"/>
<dbReference type="GO" id="GO:0008270">
    <property type="term" value="F:zinc ion binding"/>
    <property type="evidence" value="ECO:0007669"/>
    <property type="project" value="InterPro"/>
</dbReference>
<dbReference type="GO" id="GO:0004519">
    <property type="term" value="F:endonuclease activity"/>
    <property type="evidence" value="ECO:0007669"/>
    <property type="project" value="InterPro"/>
</dbReference>
<dbReference type="SMART" id="SM00507">
    <property type="entry name" value="HNHc"/>
    <property type="match status" value="1"/>
</dbReference>
<feature type="domain" description="HNH nuclease" evidence="3">
    <location>
        <begin position="366"/>
        <end position="418"/>
    </location>
</feature>